<dbReference type="Pfam" id="PF06580">
    <property type="entry name" value="His_kinase"/>
    <property type="match status" value="1"/>
</dbReference>
<dbReference type="PANTHER" id="PTHR34220:SF11">
    <property type="entry name" value="SENSOR PROTEIN KINASE HPTS"/>
    <property type="match status" value="1"/>
</dbReference>
<keyword evidence="7 14" id="KW-0418">Kinase</keyword>
<evidence type="ECO:0000256" key="11">
    <source>
        <dbReference type="ARBA" id="ARBA00023136"/>
    </source>
</evidence>
<dbReference type="GO" id="GO:0005886">
    <property type="term" value="C:plasma membrane"/>
    <property type="evidence" value="ECO:0007669"/>
    <property type="project" value="UniProtKB-SubCell"/>
</dbReference>
<dbReference type="GO" id="GO:0005524">
    <property type="term" value="F:ATP binding"/>
    <property type="evidence" value="ECO:0007669"/>
    <property type="project" value="UniProtKB-KW"/>
</dbReference>
<keyword evidence="8" id="KW-0067">ATP-binding</keyword>
<dbReference type="Pfam" id="PF02518">
    <property type="entry name" value="HATPase_c"/>
    <property type="match status" value="1"/>
</dbReference>
<dbReference type="PANTHER" id="PTHR34220">
    <property type="entry name" value="SENSOR HISTIDINE KINASE YPDA"/>
    <property type="match status" value="1"/>
</dbReference>
<name>A0A9D1DIH2_9FIRM</name>
<feature type="transmembrane region" description="Helical" evidence="12">
    <location>
        <begin position="303"/>
        <end position="322"/>
    </location>
</feature>
<feature type="domain" description="HAMP" evidence="13">
    <location>
        <begin position="327"/>
        <end position="380"/>
    </location>
</feature>
<dbReference type="Gene3D" id="3.30.565.10">
    <property type="entry name" value="Histidine kinase-like ATPase, C-terminal domain"/>
    <property type="match status" value="1"/>
</dbReference>
<protein>
    <submittedName>
        <fullName evidence="14">Histidine kinase</fullName>
    </submittedName>
</protein>
<gene>
    <name evidence="14" type="ORF">IAA53_08000</name>
</gene>
<dbReference type="Proteomes" id="UP000824239">
    <property type="component" value="Unassembled WGS sequence"/>
</dbReference>
<dbReference type="PROSITE" id="PS50885">
    <property type="entry name" value="HAMP"/>
    <property type="match status" value="1"/>
</dbReference>
<evidence type="ECO:0000256" key="2">
    <source>
        <dbReference type="ARBA" id="ARBA00022475"/>
    </source>
</evidence>
<reference evidence="14" key="1">
    <citation type="submission" date="2020-10" db="EMBL/GenBank/DDBJ databases">
        <authorList>
            <person name="Gilroy R."/>
        </authorList>
    </citation>
    <scope>NUCLEOTIDE SEQUENCE</scope>
    <source>
        <strain evidence="14">ChiBcec15-4380</strain>
    </source>
</reference>
<keyword evidence="6" id="KW-0547">Nucleotide-binding</keyword>
<organism evidence="14 15">
    <name type="scientific">Candidatus Avoscillospira avicola</name>
    <dbReference type="NCBI Taxonomy" id="2840706"/>
    <lineage>
        <taxon>Bacteria</taxon>
        <taxon>Bacillati</taxon>
        <taxon>Bacillota</taxon>
        <taxon>Clostridia</taxon>
        <taxon>Eubacteriales</taxon>
        <taxon>Oscillospiraceae</taxon>
        <taxon>Oscillospiraceae incertae sedis</taxon>
        <taxon>Candidatus Avoscillospira</taxon>
    </lineage>
</organism>
<keyword evidence="2" id="KW-1003">Cell membrane</keyword>
<dbReference type="EMBL" id="DVHE01000060">
    <property type="protein sequence ID" value="HIR51214.1"/>
    <property type="molecule type" value="Genomic_DNA"/>
</dbReference>
<dbReference type="InterPro" id="IPR036890">
    <property type="entry name" value="HATPase_C_sf"/>
</dbReference>
<evidence type="ECO:0000256" key="7">
    <source>
        <dbReference type="ARBA" id="ARBA00022777"/>
    </source>
</evidence>
<evidence type="ECO:0000256" key="5">
    <source>
        <dbReference type="ARBA" id="ARBA00022692"/>
    </source>
</evidence>
<evidence type="ECO:0000256" key="1">
    <source>
        <dbReference type="ARBA" id="ARBA00004651"/>
    </source>
</evidence>
<dbReference type="InterPro" id="IPR050640">
    <property type="entry name" value="Bact_2-comp_sensor_kinase"/>
</dbReference>
<evidence type="ECO:0000313" key="14">
    <source>
        <dbReference type="EMBL" id="HIR51214.1"/>
    </source>
</evidence>
<keyword evidence="9 12" id="KW-1133">Transmembrane helix</keyword>
<dbReference type="AlphaFoldDB" id="A0A9D1DIH2"/>
<comment type="subcellular location">
    <subcellularLocation>
        <location evidence="1">Cell membrane</location>
        <topology evidence="1">Multi-pass membrane protein</topology>
    </subcellularLocation>
</comment>
<accession>A0A9D1DIH2</accession>
<evidence type="ECO:0000259" key="13">
    <source>
        <dbReference type="PROSITE" id="PS50885"/>
    </source>
</evidence>
<evidence type="ECO:0000256" key="4">
    <source>
        <dbReference type="ARBA" id="ARBA00022679"/>
    </source>
</evidence>
<feature type="transmembrane region" description="Helical" evidence="12">
    <location>
        <begin position="12"/>
        <end position="34"/>
    </location>
</feature>
<comment type="caution">
    <text evidence="14">The sequence shown here is derived from an EMBL/GenBank/DDBJ whole genome shotgun (WGS) entry which is preliminary data.</text>
</comment>
<dbReference type="SUPFAM" id="SSF55874">
    <property type="entry name" value="ATPase domain of HSP90 chaperone/DNA topoisomerase II/histidine kinase"/>
    <property type="match status" value="1"/>
</dbReference>
<sequence length="618" mass="69259">MRKRSFSRKLFLSYAATFLCILIVMLLIMTSYLYTVQRADSQNTQSQIVSKTQEQIDYSLQSMDRIIQGILATQSFLDAITGDDPQAMDNDDFITMTHTLDAPLFSTYRILACSEDALFVYPHAPDDGGFLAEKLQYYPWRSDIVLGSGNNVTLSPHTDILSSNGTRIYSIARSIQQDGESIGFVEVQSEYSNLETYCDIDSSVGSIAVFAPNGNIVFPKDGRVSANFLHNIFSVIEDQPEASGTVRFHFANPDEVLVGGPPESVLPFGGYNAQISYSKSSYSGWITVMYAPMTVALSFLPELLVFSIAVFILAALLLFVVMHTLTRRLTAPLVDLDAAVSKVSYDNLSLVLPESYGILEIENINRSFRLMFQKLREAIGRNIQVRAEKERANYLALEAQMNPHTLYNTIAMIESVAYMNGDWEASDLCMAFSRMLRYISDYTKREYTLQDELDYLASYNALILKRYEGILEINVRADPALLTKKIPKFTIQPLVENAVRHAISDAHSCLTIYVTAERVAGGWHILVRDNGPGFDPQQREALYRRFAEYEESLQSGEDILNQKIGNMALRNIYIRCSLFFGNAFQISLENTSDTPGAQIELLILQEDTPSSGESESGS</sequence>
<evidence type="ECO:0000256" key="3">
    <source>
        <dbReference type="ARBA" id="ARBA00022553"/>
    </source>
</evidence>
<dbReference type="InterPro" id="IPR003660">
    <property type="entry name" value="HAMP_dom"/>
</dbReference>
<evidence type="ECO:0000256" key="12">
    <source>
        <dbReference type="SAM" id="Phobius"/>
    </source>
</evidence>
<evidence type="ECO:0000256" key="6">
    <source>
        <dbReference type="ARBA" id="ARBA00022741"/>
    </source>
</evidence>
<evidence type="ECO:0000256" key="9">
    <source>
        <dbReference type="ARBA" id="ARBA00022989"/>
    </source>
</evidence>
<keyword evidence="10" id="KW-0902">Two-component regulatory system</keyword>
<evidence type="ECO:0000313" key="15">
    <source>
        <dbReference type="Proteomes" id="UP000824239"/>
    </source>
</evidence>
<reference evidence="14" key="2">
    <citation type="journal article" date="2021" name="PeerJ">
        <title>Extensive microbial diversity within the chicken gut microbiome revealed by metagenomics and culture.</title>
        <authorList>
            <person name="Gilroy R."/>
            <person name="Ravi A."/>
            <person name="Getino M."/>
            <person name="Pursley I."/>
            <person name="Horton D.L."/>
            <person name="Alikhan N.F."/>
            <person name="Baker D."/>
            <person name="Gharbi K."/>
            <person name="Hall N."/>
            <person name="Watson M."/>
            <person name="Adriaenssens E.M."/>
            <person name="Foster-Nyarko E."/>
            <person name="Jarju S."/>
            <person name="Secka A."/>
            <person name="Antonio M."/>
            <person name="Oren A."/>
            <person name="Chaudhuri R.R."/>
            <person name="La Ragione R."/>
            <person name="Hildebrand F."/>
            <person name="Pallen M.J."/>
        </authorList>
    </citation>
    <scope>NUCLEOTIDE SEQUENCE</scope>
    <source>
        <strain evidence="14">ChiBcec15-4380</strain>
    </source>
</reference>
<keyword evidence="4" id="KW-0808">Transferase</keyword>
<dbReference type="InterPro" id="IPR003594">
    <property type="entry name" value="HATPase_dom"/>
</dbReference>
<evidence type="ECO:0000256" key="8">
    <source>
        <dbReference type="ARBA" id="ARBA00022840"/>
    </source>
</evidence>
<dbReference type="Gene3D" id="6.10.340.10">
    <property type="match status" value="1"/>
</dbReference>
<evidence type="ECO:0000256" key="10">
    <source>
        <dbReference type="ARBA" id="ARBA00023012"/>
    </source>
</evidence>
<dbReference type="InterPro" id="IPR010559">
    <property type="entry name" value="Sig_transdc_His_kin_internal"/>
</dbReference>
<keyword evidence="11 12" id="KW-0472">Membrane</keyword>
<keyword evidence="3" id="KW-0597">Phosphoprotein</keyword>
<dbReference type="SMART" id="SM00304">
    <property type="entry name" value="HAMP"/>
    <property type="match status" value="1"/>
</dbReference>
<keyword evidence="5 12" id="KW-0812">Transmembrane</keyword>
<proteinExistence type="predicted"/>
<dbReference type="GO" id="GO:0000155">
    <property type="term" value="F:phosphorelay sensor kinase activity"/>
    <property type="evidence" value="ECO:0007669"/>
    <property type="project" value="InterPro"/>
</dbReference>